<dbReference type="Gene3D" id="2.170.270.10">
    <property type="entry name" value="SET domain"/>
    <property type="match status" value="1"/>
</dbReference>
<dbReference type="PROSITE" id="PS50280">
    <property type="entry name" value="SET"/>
    <property type="match status" value="1"/>
</dbReference>
<organism evidence="2 3">
    <name type="scientific">Perkinsus olseni</name>
    <name type="common">Perkinsus atlanticus</name>
    <dbReference type="NCBI Taxonomy" id="32597"/>
    <lineage>
        <taxon>Eukaryota</taxon>
        <taxon>Sar</taxon>
        <taxon>Alveolata</taxon>
        <taxon>Perkinsozoa</taxon>
        <taxon>Perkinsea</taxon>
        <taxon>Perkinsida</taxon>
        <taxon>Perkinsidae</taxon>
        <taxon>Perkinsus</taxon>
    </lineage>
</organism>
<keyword evidence="3" id="KW-1185">Reference proteome</keyword>
<name>A0A7J6RTT1_PEROL</name>
<evidence type="ECO:0000259" key="1">
    <source>
        <dbReference type="PROSITE" id="PS50280"/>
    </source>
</evidence>
<accession>A0A7J6RTT1</accession>
<evidence type="ECO:0000313" key="2">
    <source>
        <dbReference type="EMBL" id="KAF4723933.1"/>
    </source>
</evidence>
<dbReference type="CDD" id="cd20071">
    <property type="entry name" value="SET_SMYD"/>
    <property type="match status" value="1"/>
</dbReference>
<dbReference type="Proteomes" id="UP000553632">
    <property type="component" value="Unassembled WGS sequence"/>
</dbReference>
<dbReference type="InterPro" id="IPR046341">
    <property type="entry name" value="SET_dom_sf"/>
</dbReference>
<dbReference type="InterPro" id="IPR044237">
    <property type="entry name" value="ATXR2-like"/>
</dbReference>
<dbReference type="AlphaFoldDB" id="A0A7J6RTT1"/>
<dbReference type="InterPro" id="IPR001214">
    <property type="entry name" value="SET_dom"/>
</dbReference>
<dbReference type="Pfam" id="PF00856">
    <property type="entry name" value="SET"/>
    <property type="match status" value="1"/>
</dbReference>
<dbReference type="SUPFAM" id="SSF82199">
    <property type="entry name" value="SET domain"/>
    <property type="match status" value="1"/>
</dbReference>
<protein>
    <recommendedName>
        <fullName evidence="1">SET domain-containing protein</fullName>
    </recommendedName>
</protein>
<comment type="caution">
    <text evidence="2">The sequence shown here is derived from an EMBL/GenBank/DDBJ whole genome shotgun (WGS) entry which is preliminary data.</text>
</comment>
<feature type="domain" description="SET" evidence="1">
    <location>
        <begin position="123"/>
        <end position="357"/>
    </location>
</feature>
<gene>
    <name evidence="2" type="ORF">FOZ63_004420</name>
</gene>
<dbReference type="EMBL" id="JABANO010023195">
    <property type="protein sequence ID" value="KAF4723933.1"/>
    <property type="molecule type" value="Genomic_DNA"/>
</dbReference>
<evidence type="ECO:0000313" key="3">
    <source>
        <dbReference type="Proteomes" id="UP000553632"/>
    </source>
</evidence>
<proteinExistence type="predicted"/>
<dbReference type="GO" id="GO:0008168">
    <property type="term" value="F:methyltransferase activity"/>
    <property type="evidence" value="ECO:0007669"/>
    <property type="project" value="InterPro"/>
</dbReference>
<dbReference type="PANTHER" id="PTHR47436:SF1">
    <property type="entry name" value="SET DOMAIN-CONTAINING PROTEIN"/>
    <property type="match status" value="1"/>
</dbReference>
<sequence>MPPCVRVDKVSPDVGLGLYYNNTTATSIGDVLYKDRPLFHIQHTANRRYVTACQTCSKIIDNTVLQLQTILDEDAFREAQYQVYELGRESGALPDNNSMVKCRCGEIYCSEECRVSAYKKHHWALCVADEATDDEAVGDAYNLLADAFMSKKNEILGYLLSDKCDYGGRRLYENIVGMFDMNNIDIEIHNAKAKKEVSELVAAAAASAANGGNANREMAATVTNVLCNILREKQVALSMWSSEMEGVYEDDDDDQEEEDNDDDMMSDVVEHDDVEHEQLVAEELAQLREQARGVALAELVQKDFPSFHGTGFYSTVARMNHSCCPNAKVVFNNTTNEMEVVSLAPIKYGDELRISYVPIHLDVNTRRHRLKDYGFYCNCDRCVTEQQQQQQQQQQAAFYGVPEWNIDPTKNQWRWCVDPAWYGGMRDKANMDMYRLMVYPFFGYALLYLHSRFKQNDKYNVFAKWRKDDDDQQE</sequence>
<reference evidence="2 3" key="1">
    <citation type="submission" date="2020-04" db="EMBL/GenBank/DDBJ databases">
        <title>Perkinsus olseni comparative genomics.</title>
        <authorList>
            <person name="Bogema D.R."/>
        </authorList>
    </citation>
    <scope>NUCLEOTIDE SEQUENCE [LARGE SCALE GENOMIC DNA]</scope>
    <source>
        <strain evidence="2 3">ATCC PRA-207</strain>
    </source>
</reference>
<dbReference type="PANTHER" id="PTHR47436">
    <property type="entry name" value="HISTONE-LYSINE N-METHYLTRANSFERASE ATXR2"/>
    <property type="match status" value="1"/>
</dbReference>